<reference evidence="1 2" key="1">
    <citation type="submission" date="2019-07" db="EMBL/GenBank/DDBJ databases">
        <authorList>
            <person name="Jastrzebski P J."/>
            <person name="Paukszto L."/>
            <person name="Jastrzebski P J."/>
        </authorList>
    </citation>
    <scope>NUCLEOTIDE SEQUENCE [LARGE SCALE GENOMIC DNA]</scope>
    <source>
        <strain evidence="1 2">WMS-il1</strain>
    </source>
</reference>
<dbReference type="SUPFAM" id="SSF48452">
    <property type="entry name" value="TPR-like"/>
    <property type="match status" value="1"/>
</dbReference>
<dbReference type="GO" id="GO:0036158">
    <property type="term" value="P:outer dynein arm assembly"/>
    <property type="evidence" value="ECO:0007669"/>
    <property type="project" value="TreeGrafter"/>
</dbReference>
<dbReference type="GO" id="GO:0036159">
    <property type="term" value="P:inner dynein arm assembly"/>
    <property type="evidence" value="ECO:0007669"/>
    <property type="project" value="TreeGrafter"/>
</dbReference>
<sequence length="51" mass="5848">MQSLYLNRSACYIQTRKFFRALEDASTALDLLTPPVPQNLNSRVKAHVRRG</sequence>
<evidence type="ECO:0008006" key="3">
    <source>
        <dbReference type="Google" id="ProtNLM"/>
    </source>
</evidence>
<dbReference type="Proteomes" id="UP000321570">
    <property type="component" value="Unassembled WGS sequence"/>
</dbReference>
<dbReference type="GO" id="GO:0003341">
    <property type="term" value="P:cilium movement"/>
    <property type="evidence" value="ECO:0007669"/>
    <property type="project" value="TreeGrafter"/>
</dbReference>
<organism evidence="1 2">
    <name type="scientific">Hymenolepis diminuta</name>
    <name type="common">Rat tapeworm</name>
    <dbReference type="NCBI Taxonomy" id="6216"/>
    <lineage>
        <taxon>Eukaryota</taxon>
        <taxon>Metazoa</taxon>
        <taxon>Spiralia</taxon>
        <taxon>Lophotrochozoa</taxon>
        <taxon>Platyhelminthes</taxon>
        <taxon>Cestoda</taxon>
        <taxon>Eucestoda</taxon>
        <taxon>Cyclophyllidea</taxon>
        <taxon>Hymenolepididae</taxon>
        <taxon>Hymenolepis</taxon>
    </lineage>
</organism>
<dbReference type="InterPro" id="IPR052004">
    <property type="entry name" value="Dynein_assembly_factor_4"/>
</dbReference>
<dbReference type="Gene3D" id="1.25.40.10">
    <property type="entry name" value="Tetratricopeptide repeat domain"/>
    <property type="match status" value="1"/>
</dbReference>
<keyword evidence="2" id="KW-1185">Reference proteome</keyword>
<name>A0A564YND6_HYMDI</name>
<dbReference type="InterPro" id="IPR011990">
    <property type="entry name" value="TPR-like_helical_dom_sf"/>
</dbReference>
<dbReference type="PANTHER" id="PTHR46492:SF1">
    <property type="entry name" value="DYNEIN AXONEMAL ASSEMBLY FACTOR 4"/>
    <property type="match status" value="1"/>
</dbReference>
<dbReference type="AlphaFoldDB" id="A0A564YND6"/>
<accession>A0A564YND6</accession>
<proteinExistence type="predicted"/>
<evidence type="ECO:0000313" key="1">
    <source>
        <dbReference type="EMBL" id="VUZ48218.1"/>
    </source>
</evidence>
<gene>
    <name evidence="1" type="ORF">WMSIL1_LOCUS7604</name>
</gene>
<evidence type="ECO:0000313" key="2">
    <source>
        <dbReference type="Proteomes" id="UP000321570"/>
    </source>
</evidence>
<dbReference type="EMBL" id="CABIJS010000277">
    <property type="protein sequence ID" value="VUZ48218.1"/>
    <property type="molecule type" value="Genomic_DNA"/>
</dbReference>
<protein>
    <recommendedName>
        <fullName evidence="3">TPR_REGION domain-containing protein</fullName>
    </recommendedName>
</protein>
<dbReference type="PANTHER" id="PTHR46492">
    <property type="entry name" value="DYNEIN ASSEMBLY FACTOR 4, AXONEMAL"/>
    <property type="match status" value="1"/>
</dbReference>
<feature type="non-terminal residue" evidence="1">
    <location>
        <position position="51"/>
    </location>
</feature>